<dbReference type="InterPro" id="IPR045464">
    <property type="entry name" value="Hrt3/FBXO9_C"/>
</dbReference>
<feature type="region of interest" description="Disordered" evidence="2">
    <location>
        <begin position="21"/>
        <end position="68"/>
    </location>
</feature>
<protein>
    <recommendedName>
        <fullName evidence="3">F-box domain-containing protein</fullName>
    </recommendedName>
</protein>
<evidence type="ECO:0000313" key="4">
    <source>
        <dbReference type="EMBL" id="TKA80217.1"/>
    </source>
</evidence>
<accession>A0A4U0XU67</accession>
<gene>
    <name evidence="4" type="ORF">B0A55_04160</name>
</gene>
<sequence length="536" mass="59902">MSNAAPGTEAELEAFRQRWREEVSARNKRPDVAERTPHAVPAEQRRKPAQPLPPIAEASTARRKDAIDYSEEVEPKVYHDLPDKEEQLKLGVEGQDHDRNAVREPSSALEHYEHAVEKETTGQLGDSITHYRKAFKLDSGVQEAYKRKHFPPSAFVKPKPANPNPSGAAVSVPGTAHHSLHGSASALPSTLKQLVEEFATLRIEPPPPATEGSPPERSLLGELPEEILTQILRNAAIKDVASLGRLARVCKRLAYLVLTEEAVWKRVAIGPEFGFAAMHYDFVCDVEGFPTEANDEIARYLGAYEDVPDDDLPAVILPTPEDRALAFSALTEHLLHTTYASSWRQLFRSRPRLRFNGCYISTVNYTRAGATSTNTLTWGTPVHVVTYFRYLRFFRDGTAISLLTTAEPADVVHHLLKENLHAHHHRQDSMLPSAVMKDALRGRWRLSGPASSVKDLMTGGGEVEGEVHVETEGVVPKYTYRMHFALSQAGKGARNNKLAWKGFWSHNRLTEDCAVFTLKNDRAFYFSRVRSYGMGY</sequence>
<dbReference type="SUPFAM" id="SSF81383">
    <property type="entry name" value="F-box domain"/>
    <property type="match status" value="1"/>
</dbReference>
<dbReference type="PROSITE" id="PS50181">
    <property type="entry name" value="FBOX"/>
    <property type="match status" value="1"/>
</dbReference>
<evidence type="ECO:0000259" key="3">
    <source>
        <dbReference type="PROSITE" id="PS50181"/>
    </source>
</evidence>
<feature type="domain" description="F-box" evidence="3">
    <location>
        <begin position="217"/>
        <end position="267"/>
    </location>
</feature>
<dbReference type="STRING" id="329884.A0A4U0XU67"/>
<dbReference type="Proteomes" id="UP000309340">
    <property type="component" value="Unassembled WGS sequence"/>
</dbReference>
<keyword evidence="5" id="KW-1185">Reference proteome</keyword>
<dbReference type="Pfam" id="PF12937">
    <property type="entry name" value="F-box-like"/>
    <property type="match status" value="1"/>
</dbReference>
<dbReference type="OrthoDB" id="2117972at2759"/>
<name>A0A4U0XU67_9PEZI</name>
<dbReference type="PANTHER" id="PTHR12874">
    <property type="entry name" value="F-BOX ONLY PROTEIN 48-RELATED"/>
    <property type="match status" value="1"/>
</dbReference>
<dbReference type="GO" id="GO:0005737">
    <property type="term" value="C:cytoplasm"/>
    <property type="evidence" value="ECO:0007669"/>
    <property type="project" value="TreeGrafter"/>
</dbReference>
<organism evidence="4 5">
    <name type="scientific">Friedmanniomyces simplex</name>
    <dbReference type="NCBI Taxonomy" id="329884"/>
    <lineage>
        <taxon>Eukaryota</taxon>
        <taxon>Fungi</taxon>
        <taxon>Dikarya</taxon>
        <taxon>Ascomycota</taxon>
        <taxon>Pezizomycotina</taxon>
        <taxon>Dothideomycetes</taxon>
        <taxon>Dothideomycetidae</taxon>
        <taxon>Mycosphaerellales</taxon>
        <taxon>Teratosphaeriaceae</taxon>
        <taxon>Friedmanniomyces</taxon>
    </lineage>
</organism>
<dbReference type="EMBL" id="NAJQ01000074">
    <property type="protein sequence ID" value="TKA80217.1"/>
    <property type="molecule type" value="Genomic_DNA"/>
</dbReference>
<feature type="region of interest" description="Disordered" evidence="2">
    <location>
        <begin position="152"/>
        <end position="182"/>
    </location>
</feature>
<dbReference type="GO" id="GO:0019005">
    <property type="term" value="C:SCF ubiquitin ligase complex"/>
    <property type="evidence" value="ECO:0007669"/>
    <property type="project" value="TreeGrafter"/>
</dbReference>
<feature type="compositionally biased region" description="Basic and acidic residues" evidence="2">
    <location>
        <begin position="21"/>
        <end position="37"/>
    </location>
</feature>
<dbReference type="Gene3D" id="1.20.1280.50">
    <property type="match status" value="1"/>
</dbReference>
<keyword evidence="1" id="KW-0833">Ubl conjugation pathway</keyword>
<reference evidence="4 5" key="1">
    <citation type="submission" date="2017-03" db="EMBL/GenBank/DDBJ databases">
        <title>Genomes of endolithic fungi from Antarctica.</title>
        <authorList>
            <person name="Coleine C."/>
            <person name="Masonjones S."/>
            <person name="Stajich J.E."/>
        </authorList>
    </citation>
    <scope>NUCLEOTIDE SEQUENCE [LARGE SCALE GENOMIC DNA]</scope>
    <source>
        <strain evidence="4 5">CCFEE 5184</strain>
    </source>
</reference>
<comment type="caution">
    <text evidence="4">The sequence shown here is derived from an EMBL/GenBank/DDBJ whole genome shotgun (WGS) entry which is preliminary data.</text>
</comment>
<dbReference type="Pfam" id="PF19270">
    <property type="entry name" value="FBO_C"/>
    <property type="match status" value="1"/>
</dbReference>
<evidence type="ECO:0000313" key="5">
    <source>
        <dbReference type="Proteomes" id="UP000309340"/>
    </source>
</evidence>
<dbReference type="GO" id="GO:0031146">
    <property type="term" value="P:SCF-dependent proteasomal ubiquitin-dependent protein catabolic process"/>
    <property type="evidence" value="ECO:0007669"/>
    <property type="project" value="TreeGrafter"/>
</dbReference>
<evidence type="ECO:0000256" key="1">
    <source>
        <dbReference type="ARBA" id="ARBA00022786"/>
    </source>
</evidence>
<dbReference type="PANTHER" id="PTHR12874:SF9">
    <property type="entry name" value="F-BOX ONLY PROTEIN 48"/>
    <property type="match status" value="1"/>
</dbReference>
<dbReference type="InterPro" id="IPR036047">
    <property type="entry name" value="F-box-like_dom_sf"/>
</dbReference>
<dbReference type="AlphaFoldDB" id="A0A4U0XU67"/>
<proteinExistence type="predicted"/>
<dbReference type="InterPro" id="IPR001810">
    <property type="entry name" value="F-box_dom"/>
</dbReference>
<evidence type="ECO:0000256" key="2">
    <source>
        <dbReference type="SAM" id="MobiDB-lite"/>
    </source>
</evidence>